<dbReference type="AlphaFoldDB" id="A0A849SM71"/>
<evidence type="ECO:0000256" key="3">
    <source>
        <dbReference type="ARBA" id="ARBA00022692"/>
    </source>
</evidence>
<proteinExistence type="inferred from homology"/>
<gene>
    <name evidence="10" type="ORF">HOP12_11980</name>
</gene>
<dbReference type="InterPro" id="IPR025857">
    <property type="entry name" value="MacB_PCD"/>
</dbReference>
<feature type="domain" description="MacB-like periplasmic core" evidence="9">
    <location>
        <begin position="22"/>
        <end position="237"/>
    </location>
</feature>
<dbReference type="Proteomes" id="UP000580839">
    <property type="component" value="Unassembled WGS sequence"/>
</dbReference>
<dbReference type="GO" id="GO:0022857">
    <property type="term" value="F:transmembrane transporter activity"/>
    <property type="evidence" value="ECO:0007669"/>
    <property type="project" value="TreeGrafter"/>
</dbReference>
<keyword evidence="2" id="KW-1003">Cell membrane</keyword>
<evidence type="ECO:0000256" key="6">
    <source>
        <dbReference type="ARBA" id="ARBA00038076"/>
    </source>
</evidence>
<feature type="transmembrane region" description="Helical" evidence="7">
    <location>
        <begin position="677"/>
        <end position="704"/>
    </location>
</feature>
<evidence type="ECO:0000256" key="5">
    <source>
        <dbReference type="ARBA" id="ARBA00023136"/>
    </source>
</evidence>
<dbReference type="NCBIfam" id="TIGR03434">
    <property type="entry name" value="ADOP"/>
    <property type="match status" value="1"/>
</dbReference>
<comment type="caution">
    <text evidence="10">The sequence shown here is derived from an EMBL/GenBank/DDBJ whole genome shotgun (WGS) entry which is preliminary data.</text>
</comment>
<name>A0A849SM71_UNCEI</name>
<evidence type="ECO:0000256" key="7">
    <source>
        <dbReference type="SAM" id="Phobius"/>
    </source>
</evidence>
<dbReference type="InterPro" id="IPR017800">
    <property type="entry name" value="ADOP"/>
</dbReference>
<dbReference type="PANTHER" id="PTHR30572">
    <property type="entry name" value="MEMBRANE COMPONENT OF TRANSPORTER-RELATED"/>
    <property type="match status" value="1"/>
</dbReference>
<accession>A0A849SM71</accession>
<comment type="similarity">
    <text evidence="6">Belongs to the ABC-4 integral membrane protein family.</text>
</comment>
<protein>
    <submittedName>
        <fullName evidence="10">ABC transporter permease</fullName>
    </submittedName>
</protein>
<dbReference type="Pfam" id="PF12704">
    <property type="entry name" value="MacB_PCD"/>
    <property type="match status" value="2"/>
</dbReference>
<dbReference type="EMBL" id="JABFRW010000152">
    <property type="protein sequence ID" value="NOT34873.1"/>
    <property type="molecule type" value="Genomic_DNA"/>
</dbReference>
<feature type="transmembrane region" description="Helical" evidence="7">
    <location>
        <begin position="368"/>
        <end position="388"/>
    </location>
</feature>
<feature type="transmembrane region" description="Helical" evidence="7">
    <location>
        <begin position="321"/>
        <end position="342"/>
    </location>
</feature>
<feature type="transmembrane region" description="Helical" evidence="7">
    <location>
        <begin position="270"/>
        <end position="294"/>
    </location>
</feature>
<evidence type="ECO:0000256" key="4">
    <source>
        <dbReference type="ARBA" id="ARBA00022989"/>
    </source>
</evidence>
<dbReference type="Pfam" id="PF02687">
    <property type="entry name" value="FtsX"/>
    <property type="match status" value="2"/>
</dbReference>
<keyword evidence="4 7" id="KW-1133">Transmembrane helix</keyword>
<dbReference type="PANTHER" id="PTHR30572:SF4">
    <property type="entry name" value="ABC TRANSPORTER PERMEASE YTRF"/>
    <property type="match status" value="1"/>
</dbReference>
<dbReference type="GO" id="GO:0005886">
    <property type="term" value="C:plasma membrane"/>
    <property type="evidence" value="ECO:0007669"/>
    <property type="project" value="UniProtKB-SubCell"/>
</dbReference>
<feature type="domain" description="ABC3 transporter permease C-terminal" evidence="8">
    <location>
        <begin position="684"/>
        <end position="797"/>
    </location>
</feature>
<feature type="transmembrane region" description="Helical" evidence="7">
    <location>
        <begin position="419"/>
        <end position="442"/>
    </location>
</feature>
<feature type="transmembrane region" description="Helical" evidence="7">
    <location>
        <begin position="769"/>
        <end position="789"/>
    </location>
</feature>
<feature type="domain" description="ABC3 transporter permease C-terminal" evidence="8">
    <location>
        <begin position="276"/>
        <end position="391"/>
    </location>
</feature>
<dbReference type="InterPro" id="IPR050250">
    <property type="entry name" value="Macrolide_Exporter_MacB"/>
</dbReference>
<feature type="domain" description="MacB-like periplasmic core" evidence="9">
    <location>
        <begin position="419"/>
        <end position="628"/>
    </location>
</feature>
<keyword evidence="3 7" id="KW-0812">Transmembrane</keyword>
<dbReference type="InterPro" id="IPR003838">
    <property type="entry name" value="ABC3_permease_C"/>
</dbReference>
<feature type="transmembrane region" description="Helical" evidence="7">
    <location>
        <begin position="21"/>
        <end position="42"/>
    </location>
</feature>
<sequence>MDTFLQDLRIGWRGLARTPGFTAVVVLVMALGIGANSMVFGITNSLLFRKTQYFDEQRSVSLYRTIPKQNERRSEWSMPDFRDVRERVKSYEAIGGFTGWQAYVTLGREPERFEAALVSPGLMRVFQAPPVLGREFTTLEEEKSRALGVVMISERMWRERFNSDTAVLGRTLKVNGRVREIVGVAAVNFRYPDNSDFFVPLYYDPTEDSREADYIDIVARLKPGVTIPQANAEIEAIAADLSKQYPRPDAVLSARVASFREEFVDDVGPMLAVLMAAVGFVLLIACANVANLLLARGAGRQREIALRFALGATRGRIVRQLLTESIIVSLLGGLFGILLAVWGRDLVLSSIPLPLPFWMDFSTDPNTLLFTIGASMLAALLAGLAPALQTSQVDVHEALKEGGLHGTSGRGRSRLRSTLVVAEIALALVLLTGSGLMIRSFLNMANQRSSVKTEGLMTGRFTMPIAVYASQESKLAFTDGLMQQMRALPGVEAVSAIQALPLSRNAWNRNFRLDGDATGPDAPRRVTYYSIVRPEYFKTMGIEMTTGRDFTALDDSTTQKVAIVSETAARTLWPGKDPIGQRFNWGAEDTTGWKTVIGVVSDVYQHIEGKRPPVTIYVPHMQDPQQTLTLVVKHTNPPGAMIGAMRRTLLARDGDMPLYETRTMDESVTFALWENRLWASLMSVFATLALVIAAIGIYGVMAYSVAQRTQEIGIRMALGAVRKDVMGMVLGQALKLTLIGVGIGLAGAYGMTRLMASVLFGVSPNDPPTFVGVTLILAFSALLAAWVPADRATRVDPMVALRSE</sequence>
<evidence type="ECO:0000313" key="11">
    <source>
        <dbReference type="Proteomes" id="UP000580839"/>
    </source>
</evidence>
<evidence type="ECO:0000256" key="2">
    <source>
        <dbReference type="ARBA" id="ARBA00022475"/>
    </source>
</evidence>
<comment type="subcellular location">
    <subcellularLocation>
        <location evidence="1">Cell membrane</location>
        <topology evidence="1">Multi-pass membrane protein</topology>
    </subcellularLocation>
</comment>
<evidence type="ECO:0000259" key="8">
    <source>
        <dbReference type="Pfam" id="PF02687"/>
    </source>
</evidence>
<evidence type="ECO:0000259" key="9">
    <source>
        <dbReference type="Pfam" id="PF12704"/>
    </source>
</evidence>
<evidence type="ECO:0000313" key="10">
    <source>
        <dbReference type="EMBL" id="NOT34873.1"/>
    </source>
</evidence>
<keyword evidence="5 7" id="KW-0472">Membrane</keyword>
<evidence type="ECO:0000256" key="1">
    <source>
        <dbReference type="ARBA" id="ARBA00004651"/>
    </source>
</evidence>
<organism evidence="10 11">
    <name type="scientific">Eiseniibacteriota bacterium</name>
    <dbReference type="NCBI Taxonomy" id="2212470"/>
    <lineage>
        <taxon>Bacteria</taxon>
        <taxon>Candidatus Eiseniibacteriota</taxon>
    </lineage>
</organism>
<reference evidence="10 11" key="1">
    <citation type="submission" date="2020-04" db="EMBL/GenBank/DDBJ databases">
        <title>Metagenomic profiling of ammonia- and methane-oxidizing microorganisms in a Dutch drinking water treatment plant.</title>
        <authorList>
            <person name="Poghosyan L."/>
            <person name="Leucker S."/>
        </authorList>
    </citation>
    <scope>NUCLEOTIDE SEQUENCE [LARGE SCALE GENOMIC DNA]</scope>
    <source>
        <strain evidence="10">S-RSF-IL-03</strain>
    </source>
</reference>
<feature type="transmembrane region" description="Helical" evidence="7">
    <location>
        <begin position="725"/>
        <end position="749"/>
    </location>
</feature>